<reference evidence="3 4" key="1">
    <citation type="journal article" date="2019" name="Environ. Microbiol.">
        <title>Species interactions and distinct microbial communities in high Arctic permafrost affected cryosols are associated with the CH4 and CO2 gas fluxes.</title>
        <authorList>
            <person name="Altshuler I."/>
            <person name="Hamel J."/>
            <person name="Turney S."/>
            <person name="Magnuson E."/>
            <person name="Levesque R."/>
            <person name="Greer C."/>
            <person name="Whyte L.G."/>
        </authorList>
    </citation>
    <scope>NUCLEOTIDE SEQUENCE [LARGE SCALE GENOMIC DNA]</scope>
    <source>
        <strain evidence="3 4">S5.20</strain>
    </source>
</reference>
<dbReference type="Pfam" id="PF00106">
    <property type="entry name" value="adh_short"/>
    <property type="match status" value="1"/>
</dbReference>
<dbReference type="SUPFAM" id="SSF51735">
    <property type="entry name" value="NAD(P)-binding Rossmann-fold domains"/>
    <property type="match status" value="1"/>
</dbReference>
<dbReference type="PANTHER" id="PTHR43899">
    <property type="entry name" value="RH59310P"/>
    <property type="match status" value="1"/>
</dbReference>
<dbReference type="Gene3D" id="3.40.50.720">
    <property type="entry name" value="NAD(P)-binding Rossmann-like Domain"/>
    <property type="match status" value="1"/>
</dbReference>
<dbReference type="GO" id="GO:0016491">
    <property type="term" value="F:oxidoreductase activity"/>
    <property type="evidence" value="ECO:0007669"/>
    <property type="project" value="UniProtKB-KW"/>
</dbReference>
<evidence type="ECO:0000313" key="4">
    <source>
        <dbReference type="Proteomes" id="UP000320095"/>
    </source>
</evidence>
<comment type="similarity">
    <text evidence="1">Belongs to the short-chain dehydrogenases/reductases (SDR) family.</text>
</comment>
<dbReference type="InterPro" id="IPR036291">
    <property type="entry name" value="NAD(P)-bd_dom_sf"/>
</dbReference>
<evidence type="ECO:0000313" key="3">
    <source>
        <dbReference type="EMBL" id="TPG37333.1"/>
    </source>
</evidence>
<comment type="caution">
    <text evidence="3">The sequence shown here is derived from an EMBL/GenBank/DDBJ whole genome shotgun (WGS) entry which is preliminary data.</text>
</comment>
<dbReference type="AlphaFoldDB" id="A0A502EHY0"/>
<evidence type="ECO:0000256" key="2">
    <source>
        <dbReference type="ARBA" id="ARBA00023002"/>
    </source>
</evidence>
<name>A0A502EHY0_9MYCO</name>
<sequence>MTVDKARYGPWALIAGASDGVGAAFAETIASHGINVVLLARRAEVLNDVADGIHSRTGAATRVVVIDLSAADAKESIISATADLEIGLLVYCAGADADFAPFLENSITTAEAMLQRNCLIPMQLSHHYGRAMVERGRGGIVILSSGAAFVGAPNMATYGATKAFDMIFAEALWAELRDKGVDALGVVLGETDTPSLRRLREARGLAGPDEPVPGATAPEEVVSAAFESLGKKPTCMAGKQIRRGARLINPIPRGVLVRLMIRMSRRAMGADT</sequence>
<keyword evidence="4" id="KW-1185">Reference proteome</keyword>
<dbReference type="PRINTS" id="PR00081">
    <property type="entry name" value="GDHRDH"/>
</dbReference>
<dbReference type="InterPro" id="IPR051019">
    <property type="entry name" value="VLCFA-Steroid_DH"/>
</dbReference>
<dbReference type="Proteomes" id="UP000320095">
    <property type="component" value="Unassembled WGS sequence"/>
</dbReference>
<dbReference type="PANTHER" id="PTHR43899:SF13">
    <property type="entry name" value="RH59310P"/>
    <property type="match status" value="1"/>
</dbReference>
<accession>A0A502EHY0</accession>
<dbReference type="EMBL" id="RCZG01000001">
    <property type="protein sequence ID" value="TPG37333.1"/>
    <property type="molecule type" value="Genomic_DNA"/>
</dbReference>
<organism evidence="3 4">
    <name type="scientific">Mycolicibacterium hodleri</name>
    <dbReference type="NCBI Taxonomy" id="49897"/>
    <lineage>
        <taxon>Bacteria</taxon>
        <taxon>Bacillati</taxon>
        <taxon>Actinomycetota</taxon>
        <taxon>Actinomycetes</taxon>
        <taxon>Mycobacteriales</taxon>
        <taxon>Mycobacteriaceae</taxon>
        <taxon>Mycolicibacterium</taxon>
    </lineage>
</organism>
<dbReference type="PIRSF" id="PIRSF000126">
    <property type="entry name" value="11-beta-HSD1"/>
    <property type="match status" value="1"/>
</dbReference>
<protein>
    <submittedName>
        <fullName evidence="3">SDR family NAD(P)-dependent oxidoreductase</fullName>
    </submittedName>
</protein>
<gene>
    <name evidence="3" type="ORF">EAH80_01565</name>
</gene>
<proteinExistence type="inferred from homology"/>
<dbReference type="OrthoDB" id="9797538at2"/>
<keyword evidence="2" id="KW-0560">Oxidoreductase</keyword>
<dbReference type="InterPro" id="IPR002347">
    <property type="entry name" value="SDR_fam"/>
</dbReference>
<evidence type="ECO:0000256" key="1">
    <source>
        <dbReference type="ARBA" id="ARBA00006484"/>
    </source>
</evidence>